<reference evidence="3" key="1">
    <citation type="submission" date="2022-01" db="EMBL/GenBank/DDBJ databases">
        <title>Genome-Based Taxonomic Classification of the Phylum Actinobacteria.</title>
        <authorList>
            <person name="Gao Y."/>
        </authorList>
    </citation>
    <scope>NUCLEOTIDE SEQUENCE</scope>
    <source>
        <strain evidence="3">KLBMP 8922</strain>
    </source>
</reference>
<dbReference type="PANTHER" id="PTHR22935">
    <property type="entry name" value="PENICILLIN-BINDING PROTEIN"/>
    <property type="match status" value="1"/>
</dbReference>
<dbReference type="PANTHER" id="PTHR22935:SF95">
    <property type="entry name" value="BETA-LACTAMASE-LIKE 1-RELATED"/>
    <property type="match status" value="1"/>
</dbReference>
<accession>A0AA41Q2U5</accession>
<dbReference type="EMBL" id="JAKFHA010000015">
    <property type="protein sequence ID" value="MCF2530291.1"/>
    <property type="molecule type" value="Genomic_DNA"/>
</dbReference>
<name>A0AA41Q2U5_9ACTN</name>
<evidence type="ECO:0000313" key="4">
    <source>
        <dbReference type="Proteomes" id="UP001165378"/>
    </source>
</evidence>
<dbReference type="Pfam" id="PF00144">
    <property type="entry name" value="Beta-lactamase"/>
    <property type="match status" value="1"/>
</dbReference>
<evidence type="ECO:0000313" key="3">
    <source>
        <dbReference type="EMBL" id="MCF2530291.1"/>
    </source>
</evidence>
<dbReference type="InterPro" id="IPR012338">
    <property type="entry name" value="Beta-lactam/transpept-like"/>
</dbReference>
<dbReference type="Proteomes" id="UP001165378">
    <property type="component" value="Unassembled WGS sequence"/>
</dbReference>
<feature type="domain" description="Beta-lactamase-related" evidence="2">
    <location>
        <begin position="13"/>
        <end position="329"/>
    </location>
</feature>
<dbReference type="InterPro" id="IPR001466">
    <property type="entry name" value="Beta-lactam-related"/>
</dbReference>
<evidence type="ECO:0000259" key="2">
    <source>
        <dbReference type="Pfam" id="PF00144"/>
    </source>
</evidence>
<protein>
    <submittedName>
        <fullName evidence="3">Beta-lactamase family protein</fullName>
    </submittedName>
</protein>
<dbReference type="SUPFAM" id="SSF56601">
    <property type="entry name" value="beta-lactamase/transpeptidase-like"/>
    <property type="match status" value="1"/>
</dbReference>
<organism evidence="3 4">
    <name type="scientific">Yinghuangia soli</name>
    <dbReference type="NCBI Taxonomy" id="2908204"/>
    <lineage>
        <taxon>Bacteria</taxon>
        <taxon>Bacillati</taxon>
        <taxon>Actinomycetota</taxon>
        <taxon>Actinomycetes</taxon>
        <taxon>Kitasatosporales</taxon>
        <taxon>Streptomycetaceae</taxon>
        <taxon>Yinghuangia</taxon>
    </lineage>
</organism>
<evidence type="ECO:0000256" key="1">
    <source>
        <dbReference type="ARBA" id="ARBA00038473"/>
    </source>
</evidence>
<comment type="similarity">
    <text evidence="1">Belongs to the beta-lactamase family.</text>
</comment>
<gene>
    <name evidence="3" type="ORF">LZ495_24145</name>
</gene>
<proteinExistence type="inferred from homology"/>
<dbReference type="Gene3D" id="3.40.710.10">
    <property type="entry name" value="DD-peptidase/beta-lactamase superfamily"/>
    <property type="match status" value="1"/>
</dbReference>
<dbReference type="InterPro" id="IPR051478">
    <property type="entry name" value="Beta-lactamase-like_AB/R"/>
</dbReference>
<comment type="caution">
    <text evidence="3">The sequence shown here is derived from an EMBL/GenBank/DDBJ whole genome shotgun (WGS) entry which is preliminary data.</text>
</comment>
<keyword evidence="4" id="KW-1185">Reference proteome</keyword>
<sequence>MTDLADLVHHTADRLTAQKHVGVVVAAVAGDRVEIRGAGRLGGGSKACPEADTLFEIGSVTKTFTSLALARMAVAGSTALDEPLADVLPPWSRVPTRDGQYISLEHLATHTSGLPRLPKGMLLPALLRPNAPDPYAACTAEKLLKGLAETKLGSVPGQRFRYSNLGGGLLGLALAERSGLEYAELIGREILEPLGMADTVVDVDAERAGRWAAGHGKNRKPVAPWNLADLVGAGGLRSTARDMAVFVQAQLDPGSGELADAMRLARDVEFRNSAFQRTHMGWISTGRHGKDYRQYWHNGGTGGFRSFVGCTPDAGVGVVLLSNTARSLDRPGLGLLAALEDRQAVAA</sequence>
<dbReference type="AlphaFoldDB" id="A0AA41Q2U5"/>
<dbReference type="RefSeq" id="WP_235054953.1">
    <property type="nucleotide sequence ID" value="NZ_JAKFHA010000015.1"/>
</dbReference>